<dbReference type="PROSITE" id="PS50994">
    <property type="entry name" value="INTEGRASE"/>
    <property type="match status" value="1"/>
</dbReference>
<evidence type="ECO:0000256" key="1">
    <source>
        <dbReference type="ARBA" id="ARBA00022679"/>
    </source>
</evidence>
<organism evidence="7 8">
    <name type="scientific">Hepatospora eriocheir</name>
    <dbReference type="NCBI Taxonomy" id="1081669"/>
    <lineage>
        <taxon>Eukaryota</taxon>
        <taxon>Fungi</taxon>
        <taxon>Fungi incertae sedis</taxon>
        <taxon>Microsporidia</taxon>
        <taxon>Hepatosporidae</taxon>
        <taxon>Hepatospora</taxon>
    </lineage>
</organism>
<keyword evidence="2" id="KW-0548">Nucleotidyltransferase</keyword>
<keyword evidence="4" id="KW-0255">Endonuclease</keyword>
<dbReference type="InterPro" id="IPR012337">
    <property type="entry name" value="RNaseH-like_sf"/>
</dbReference>
<dbReference type="Pfam" id="PF00665">
    <property type="entry name" value="rve"/>
    <property type="match status" value="1"/>
</dbReference>
<protein>
    <recommendedName>
        <fullName evidence="6">Integrase catalytic domain-containing protein</fullName>
    </recommendedName>
</protein>
<accession>A0A1X0QJQ4</accession>
<feature type="region of interest" description="Disordered" evidence="5">
    <location>
        <begin position="1"/>
        <end position="25"/>
    </location>
</feature>
<dbReference type="SUPFAM" id="SSF53098">
    <property type="entry name" value="Ribonuclease H-like"/>
    <property type="match status" value="1"/>
</dbReference>
<dbReference type="InterPro" id="IPR021109">
    <property type="entry name" value="Peptidase_aspartic_dom_sf"/>
</dbReference>
<keyword evidence="4" id="KW-0378">Hydrolase</keyword>
<keyword evidence="3" id="KW-0540">Nuclease</keyword>
<feature type="compositionally biased region" description="Basic and acidic residues" evidence="5">
    <location>
        <begin position="231"/>
        <end position="242"/>
    </location>
</feature>
<dbReference type="Gene3D" id="3.30.420.10">
    <property type="entry name" value="Ribonuclease H-like superfamily/Ribonuclease H"/>
    <property type="match status" value="1"/>
</dbReference>
<dbReference type="CDD" id="cd00303">
    <property type="entry name" value="retropepsin_like"/>
    <property type="match status" value="1"/>
</dbReference>
<dbReference type="GO" id="GO:0016779">
    <property type="term" value="F:nucleotidyltransferase activity"/>
    <property type="evidence" value="ECO:0007669"/>
    <property type="project" value="UniProtKB-KW"/>
</dbReference>
<sequence>MFKQSDSLKDFKDVKDRQGNLSSRPYDRMKERDRVRFNFPVKIEGLKEQPTISLFRLEWDYKNEFMEWRRQIVEARKMCKWKESQFLEILSLLIDERIKDKLPEVFEDPEHTMQCLADVLITPSRVKILRDRLDRVKYFYSKKVSDYEHYIRKIVAEVNLVSNEESKITNNKVYSIFKNGLPGVLRDKLIFNDINDICRAMEVIERLETESPLYIAKLKEKKVFNDKIYKDNRNNKNKKTGEYRNANGNDNTRYSRGIKQVDIEEDDSLIEDCLTNDNMEDKNYINAISKGDSDESMKVEIYIRNKMYKGMIDTGSRVSLIRYDVALECELDVEETDIKGKLVAVNESEIKVKGYVDADLQLGKYGQRVKCKLIAVCNISEQIIIGLDVLVKEKISIDVGNSVLVINEKMILMCGYVKEEAVDSPDKILKEKVYNSTSQSFSLSNNIKSGVKNIVEKYKKNKSSNKRYGQIKGDLVYKAPSDTIAIDIYGPVNLKNRDFYILTAIDMCTRWVEFFKIKNLKAEEVFNVLFINWFKTYPLPRKMICDNGRTFIAKEFLKRSEALGIKVKYITTYNPTSNSGIGMTPMKLIFNREKFNLKVKQPEKSEMLLKAIESAKNQALKNKERTNSKRIDIEFSVGDLVLKRVENPSKFDEKFRGPYEVVNVFSNSVEIVNESDKKEIVNIKRVLPFKNGRMLW</sequence>
<dbReference type="SUPFAM" id="SSF50630">
    <property type="entry name" value="Acid proteases"/>
    <property type="match status" value="1"/>
</dbReference>
<evidence type="ECO:0000313" key="7">
    <source>
        <dbReference type="EMBL" id="ORD99998.1"/>
    </source>
</evidence>
<dbReference type="VEuPathDB" id="MicrosporidiaDB:HERIO_1441"/>
<evidence type="ECO:0000259" key="6">
    <source>
        <dbReference type="PROSITE" id="PS50994"/>
    </source>
</evidence>
<dbReference type="GO" id="GO:0005634">
    <property type="term" value="C:nucleus"/>
    <property type="evidence" value="ECO:0007669"/>
    <property type="project" value="UniProtKB-ARBA"/>
</dbReference>
<keyword evidence="1" id="KW-0808">Transferase</keyword>
<dbReference type="GO" id="GO:0003676">
    <property type="term" value="F:nucleic acid binding"/>
    <property type="evidence" value="ECO:0007669"/>
    <property type="project" value="InterPro"/>
</dbReference>
<dbReference type="AlphaFoldDB" id="A0A1X0QJQ4"/>
<dbReference type="GO" id="GO:0015074">
    <property type="term" value="P:DNA integration"/>
    <property type="evidence" value="ECO:0007669"/>
    <property type="project" value="InterPro"/>
</dbReference>
<dbReference type="InterPro" id="IPR050951">
    <property type="entry name" value="Retrovirus_Pol_polyprotein"/>
</dbReference>
<evidence type="ECO:0000256" key="3">
    <source>
        <dbReference type="ARBA" id="ARBA00022722"/>
    </source>
</evidence>
<dbReference type="VEuPathDB" id="MicrosporidiaDB:HERIO_1443"/>
<reference evidence="7 8" key="1">
    <citation type="journal article" date="2017" name="Environ. Microbiol.">
        <title>Decay of the glycolytic pathway and adaptation to intranuclear parasitism within Enterocytozoonidae microsporidia.</title>
        <authorList>
            <person name="Wiredu Boakye D."/>
            <person name="Jaroenlak P."/>
            <person name="Prachumwat A."/>
            <person name="Williams T.A."/>
            <person name="Bateman K.S."/>
            <person name="Itsathitphaisarn O."/>
            <person name="Sritunyalucksana K."/>
            <person name="Paszkiewicz K.H."/>
            <person name="Moore K.A."/>
            <person name="Stentiford G.D."/>
            <person name="Williams B.A."/>
        </authorList>
    </citation>
    <scope>NUCLEOTIDE SEQUENCE [LARGE SCALE GENOMIC DNA]</scope>
    <source>
        <strain evidence="8">canceri</strain>
    </source>
</reference>
<name>A0A1X0QJQ4_9MICR</name>
<dbReference type="VEuPathDB" id="MicrosporidiaDB:A0H76_2524"/>
<proteinExistence type="predicted"/>
<dbReference type="GO" id="GO:0004519">
    <property type="term" value="F:endonuclease activity"/>
    <property type="evidence" value="ECO:0007669"/>
    <property type="project" value="UniProtKB-KW"/>
</dbReference>
<evidence type="ECO:0000313" key="8">
    <source>
        <dbReference type="Proteomes" id="UP000192501"/>
    </source>
</evidence>
<feature type="compositionally biased region" description="Basic and acidic residues" evidence="5">
    <location>
        <begin position="1"/>
        <end position="18"/>
    </location>
</feature>
<dbReference type="Gene3D" id="2.40.70.10">
    <property type="entry name" value="Acid Proteases"/>
    <property type="match status" value="1"/>
</dbReference>
<gene>
    <name evidence="7" type="ORF">A0H76_2524</name>
</gene>
<dbReference type="Proteomes" id="UP000192501">
    <property type="component" value="Unassembled WGS sequence"/>
</dbReference>
<comment type="caution">
    <text evidence="7">The sequence shown here is derived from an EMBL/GenBank/DDBJ whole genome shotgun (WGS) entry which is preliminary data.</text>
</comment>
<dbReference type="VEuPathDB" id="MicrosporidiaDB:HERIO_1442"/>
<dbReference type="InterPro" id="IPR001584">
    <property type="entry name" value="Integrase_cat-core"/>
</dbReference>
<feature type="domain" description="Integrase catalytic" evidence="6">
    <location>
        <begin position="476"/>
        <end position="581"/>
    </location>
</feature>
<evidence type="ECO:0000256" key="2">
    <source>
        <dbReference type="ARBA" id="ARBA00022695"/>
    </source>
</evidence>
<feature type="region of interest" description="Disordered" evidence="5">
    <location>
        <begin position="231"/>
        <end position="252"/>
    </location>
</feature>
<evidence type="ECO:0000256" key="5">
    <source>
        <dbReference type="SAM" id="MobiDB-lite"/>
    </source>
</evidence>
<evidence type="ECO:0000256" key="4">
    <source>
        <dbReference type="ARBA" id="ARBA00022759"/>
    </source>
</evidence>
<dbReference type="InterPro" id="IPR036397">
    <property type="entry name" value="RNaseH_sf"/>
</dbReference>
<dbReference type="PANTHER" id="PTHR37984:SF5">
    <property type="entry name" value="PROTEIN NYNRIN-LIKE"/>
    <property type="match status" value="1"/>
</dbReference>
<dbReference type="PANTHER" id="PTHR37984">
    <property type="entry name" value="PROTEIN CBG26694"/>
    <property type="match status" value="1"/>
</dbReference>
<dbReference type="EMBL" id="LTAI01000080">
    <property type="protein sequence ID" value="ORD99998.1"/>
    <property type="molecule type" value="Genomic_DNA"/>
</dbReference>